<evidence type="ECO:0000313" key="4">
    <source>
        <dbReference type="Proteomes" id="UP000269689"/>
    </source>
</evidence>
<keyword evidence="4" id="KW-1185">Reference proteome</keyword>
<sequence>MKIFRNLLRARQIGARYGRSEHGSMSVEAILVLPVIFFGLMFIYTYFAAFQLKGLSNKATYTVSDYLSRQTEPVDSNFIEGLSDIYQFLTNADSNYLRVSSVTWSIDDGEGAYELQWSYGANSVPPLTDIADIQERLPLLALGETILVLEASNDFNPLFNIGLNAFSVADFVATKPRFATQVVFDDGSSGGGTPASGDDVQPTDTYGTYGGRHHRGTR</sequence>
<feature type="region of interest" description="Disordered" evidence="1">
    <location>
        <begin position="185"/>
        <end position="218"/>
    </location>
</feature>
<dbReference type="Proteomes" id="UP000269689">
    <property type="component" value="Unassembled WGS sequence"/>
</dbReference>
<gene>
    <name evidence="3" type="ORF">EDD53_1149</name>
</gene>
<accession>A0A3N4UN25</accession>
<evidence type="ECO:0000256" key="2">
    <source>
        <dbReference type="SAM" id="Phobius"/>
    </source>
</evidence>
<feature type="transmembrane region" description="Helical" evidence="2">
    <location>
        <begin position="29"/>
        <end position="49"/>
    </location>
</feature>
<evidence type="ECO:0000313" key="3">
    <source>
        <dbReference type="EMBL" id="RPE72012.1"/>
    </source>
</evidence>
<protein>
    <recommendedName>
        <fullName evidence="5">Flp pilus assembly protein TadG</fullName>
    </recommendedName>
</protein>
<reference evidence="3 4" key="1">
    <citation type="submission" date="2018-11" db="EMBL/GenBank/DDBJ databases">
        <title>Genomic Encyclopedia of Type Strains, Phase IV (KMG-IV): sequencing the most valuable type-strain genomes for metagenomic binning, comparative biology and taxonomic classification.</title>
        <authorList>
            <person name="Goeker M."/>
        </authorList>
    </citation>
    <scope>NUCLEOTIDE SEQUENCE [LARGE SCALE GENOMIC DNA]</scope>
    <source>
        <strain evidence="3 4">DSM 104731</strain>
    </source>
</reference>
<dbReference type="AlphaFoldDB" id="A0A3N4UN25"/>
<proteinExistence type="predicted"/>
<evidence type="ECO:0000256" key="1">
    <source>
        <dbReference type="SAM" id="MobiDB-lite"/>
    </source>
</evidence>
<dbReference type="EMBL" id="RKQK01000001">
    <property type="protein sequence ID" value="RPE72012.1"/>
    <property type="molecule type" value="Genomic_DNA"/>
</dbReference>
<evidence type="ECO:0008006" key="5">
    <source>
        <dbReference type="Google" id="ProtNLM"/>
    </source>
</evidence>
<comment type="caution">
    <text evidence="3">The sequence shown here is derived from an EMBL/GenBank/DDBJ whole genome shotgun (WGS) entry which is preliminary data.</text>
</comment>
<dbReference type="OrthoDB" id="7876207at2"/>
<keyword evidence="2" id="KW-1133">Transmembrane helix</keyword>
<dbReference type="RefSeq" id="WP_123792172.1">
    <property type="nucleotide sequence ID" value="NZ_RKQK01000001.1"/>
</dbReference>
<keyword evidence="2" id="KW-0812">Transmembrane</keyword>
<name>A0A3N4UN25_9RHOB</name>
<organism evidence="3 4">
    <name type="scientific">Pacificibacter maritimus</name>
    <dbReference type="NCBI Taxonomy" id="762213"/>
    <lineage>
        <taxon>Bacteria</taxon>
        <taxon>Pseudomonadati</taxon>
        <taxon>Pseudomonadota</taxon>
        <taxon>Alphaproteobacteria</taxon>
        <taxon>Rhodobacterales</taxon>
        <taxon>Roseobacteraceae</taxon>
        <taxon>Pacificibacter</taxon>
    </lineage>
</organism>
<keyword evidence="2" id="KW-0472">Membrane</keyword>